<proteinExistence type="predicted"/>
<protein>
    <submittedName>
        <fullName evidence="1">Uncharacterized protein</fullName>
    </submittedName>
</protein>
<organism evidence="1 2">
    <name type="scientific">Aquibium oceanicum</name>
    <dbReference type="NCBI Taxonomy" id="1670800"/>
    <lineage>
        <taxon>Bacteria</taxon>
        <taxon>Pseudomonadati</taxon>
        <taxon>Pseudomonadota</taxon>
        <taxon>Alphaproteobacteria</taxon>
        <taxon>Hyphomicrobiales</taxon>
        <taxon>Phyllobacteriaceae</taxon>
        <taxon>Aquibium</taxon>
    </lineage>
</organism>
<gene>
    <name evidence="1" type="ORF">BSQ44_24315</name>
</gene>
<dbReference type="RefSeq" id="WP_072607608.1">
    <property type="nucleotide sequence ID" value="NZ_CP018171.1"/>
</dbReference>
<dbReference type="AlphaFoldDB" id="A0A1L3SXJ3"/>
<reference evidence="2" key="1">
    <citation type="submission" date="2016-11" db="EMBL/GenBank/DDBJ databases">
        <title>Mesorhizobium oceanicum sp. nov., isolated from deep seawater in South China Sea.</title>
        <authorList>
            <person name="Fu G.-Y."/>
        </authorList>
    </citation>
    <scope>NUCLEOTIDE SEQUENCE [LARGE SCALE GENOMIC DNA]</scope>
    <source>
        <strain evidence="2">B7</strain>
    </source>
</reference>
<dbReference type="Proteomes" id="UP000182840">
    <property type="component" value="Chromosome"/>
</dbReference>
<dbReference type="KEGG" id="meso:BSQ44_24315"/>
<evidence type="ECO:0000313" key="1">
    <source>
        <dbReference type="EMBL" id="APH74146.1"/>
    </source>
</evidence>
<name>A0A1L3SXJ3_9HYPH</name>
<evidence type="ECO:0000313" key="2">
    <source>
        <dbReference type="Proteomes" id="UP000182840"/>
    </source>
</evidence>
<dbReference type="STRING" id="1670800.BSQ44_24315"/>
<dbReference type="EMBL" id="CP018171">
    <property type="protein sequence ID" value="APH74146.1"/>
    <property type="molecule type" value="Genomic_DNA"/>
</dbReference>
<accession>A0A1L3SXJ3</accession>
<keyword evidence="2" id="KW-1185">Reference proteome</keyword>
<sequence length="80" mass="9000">MKRAIPFQPTVPPLMGDHRTIVTAVELMEITPNELWIVNYTAHDQPARTHVTLPADPHVLRRLGNELIDKANAVLTRRAA</sequence>